<gene>
    <name evidence="1" type="ORF">SAMN05443248_2978</name>
</gene>
<name>A0A1M5NGK6_9BRAD</name>
<reference evidence="1 2" key="1">
    <citation type="submission" date="2016-11" db="EMBL/GenBank/DDBJ databases">
        <authorList>
            <person name="Jaros S."/>
            <person name="Januszkiewicz K."/>
            <person name="Wedrychowicz H."/>
        </authorList>
    </citation>
    <scope>NUCLEOTIDE SEQUENCE [LARGE SCALE GENOMIC DNA]</scope>
    <source>
        <strain evidence="1 2">GAS138</strain>
    </source>
</reference>
<dbReference type="EMBL" id="LT670817">
    <property type="protein sequence ID" value="SHG88359.1"/>
    <property type="molecule type" value="Genomic_DNA"/>
</dbReference>
<organism evidence="1 2">
    <name type="scientific">Bradyrhizobium erythrophlei</name>
    <dbReference type="NCBI Taxonomy" id="1437360"/>
    <lineage>
        <taxon>Bacteria</taxon>
        <taxon>Pseudomonadati</taxon>
        <taxon>Pseudomonadota</taxon>
        <taxon>Alphaproteobacteria</taxon>
        <taxon>Hyphomicrobiales</taxon>
        <taxon>Nitrobacteraceae</taxon>
        <taxon>Bradyrhizobium</taxon>
    </lineage>
</organism>
<evidence type="ECO:0000313" key="1">
    <source>
        <dbReference type="EMBL" id="SHG88359.1"/>
    </source>
</evidence>
<dbReference type="AlphaFoldDB" id="A0A1M5NGK6"/>
<dbReference type="Proteomes" id="UP000189796">
    <property type="component" value="Chromosome I"/>
</dbReference>
<protein>
    <submittedName>
        <fullName evidence="1">Uncharacterized protein</fullName>
    </submittedName>
</protein>
<dbReference type="RefSeq" id="WP_079601905.1">
    <property type="nucleotide sequence ID" value="NZ_LT670817.1"/>
</dbReference>
<sequence>MTTTAEVSIFVTIDNEVALIGAARQRYLDENPNETDEDASNIVPDGDVSAALRMLFDPGVSPDGCTILDSECEVSNG</sequence>
<evidence type="ECO:0000313" key="2">
    <source>
        <dbReference type="Proteomes" id="UP000189796"/>
    </source>
</evidence>
<proteinExistence type="predicted"/>
<accession>A0A1M5NGK6</accession>